<dbReference type="PATRIC" id="fig|50340.43.peg.1965"/>
<dbReference type="SUPFAM" id="SSF52540">
    <property type="entry name" value="P-loop containing nucleoside triphosphate hydrolases"/>
    <property type="match status" value="1"/>
</dbReference>
<organism evidence="1 2">
    <name type="scientific">Pseudomonas asplenii</name>
    <dbReference type="NCBI Taxonomy" id="53407"/>
    <lineage>
        <taxon>Bacteria</taxon>
        <taxon>Pseudomonadati</taxon>
        <taxon>Pseudomonadota</taxon>
        <taxon>Gammaproteobacteria</taxon>
        <taxon>Pseudomonadales</taxon>
        <taxon>Pseudomonadaceae</taxon>
        <taxon>Pseudomonas</taxon>
    </lineage>
</organism>
<keyword evidence="2" id="KW-1185">Reference proteome</keyword>
<name>A0A0N1J5R2_9PSED</name>
<accession>A0A0N1J5R2</accession>
<comment type="caution">
    <text evidence="1">The sequence shown here is derived from an EMBL/GenBank/DDBJ whole genome shotgun (WGS) entry which is preliminary data.</text>
</comment>
<dbReference type="EMBL" id="JSYZ01000018">
    <property type="protein sequence ID" value="KPA88982.1"/>
    <property type="molecule type" value="Genomic_DNA"/>
</dbReference>
<sequence>MHAEEDTPALEDLMRALHFYVPTGTAEGEKVILQEAFVQTHEYADIIAPPVGSPRLLIGKKGSGKSAILDFTQRFLKEGNIPGILIKPMDLDLSGMTENASSGELTRIAYQAFMKAISVAIGEQLPLLISGENTVLLQAAVDAGVKDVDFVSKFSRALNSFAKPFTSIDFSSLLPTATATNCRKLERAVEANIKQSKTAFYVLIDDTDQVANPGTRNHLNRIWACILALRELTQKNNQIRCVISLRDEIWRSLKKEGTGQRDQIDHFQPLVYHLNPTLSHKAS</sequence>
<dbReference type="STRING" id="50340.PF66_04662"/>
<dbReference type="AlphaFoldDB" id="A0A0N1J5R2"/>
<dbReference type="InterPro" id="IPR059206">
    <property type="entry name" value="Sll1717-like"/>
</dbReference>
<evidence type="ECO:0000313" key="2">
    <source>
        <dbReference type="Proteomes" id="UP000037931"/>
    </source>
</evidence>
<gene>
    <name evidence="1" type="ORF">PF66_04662</name>
</gene>
<protein>
    <submittedName>
        <fullName evidence="1">Uncharacterized protein</fullName>
    </submittedName>
</protein>
<dbReference type="InterPro" id="IPR027417">
    <property type="entry name" value="P-loop_NTPase"/>
</dbReference>
<proteinExistence type="predicted"/>
<dbReference type="NCBIfam" id="NF047389">
    <property type="entry name" value="ATPase_Sll1717"/>
    <property type="match status" value="1"/>
</dbReference>
<dbReference type="Proteomes" id="UP000037931">
    <property type="component" value="Unassembled WGS sequence"/>
</dbReference>
<reference evidence="1 2" key="1">
    <citation type="journal article" date="2015" name="PLoS ONE">
        <title>Rice-Infecting Pseudomonas Genomes Are Highly Accessorized and Harbor Multiple Putative Virulence Mechanisms to Cause Sheath Brown Rot.</title>
        <authorList>
            <person name="Quibod I.L."/>
            <person name="Grande G."/>
            <person name="Oreiro E.G."/>
            <person name="Borja F.N."/>
            <person name="Dossa G.S."/>
            <person name="Mauleon R."/>
            <person name="Cruz C.V."/>
            <person name="Oliva R."/>
        </authorList>
    </citation>
    <scope>NUCLEOTIDE SEQUENCE [LARGE SCALE GENOMIC DNA]</scope>
    <source>
        <strain evidence="1 2">IRRI 6609</strain>
    </source>
</reference>
<evidence type="ECO:0000313" key="1">
    <source>
        <dbReference type="EMBL" id="KPA88982.1"/>
    </source>
</evidence>